<comment type="caution">
    <text evidence="1">The sequence shown here is derived from an EMBL/GenBank/DDBJ whole genome shotgun (WGS) entry which is preliminary data.</text>
</comment>
<gene>
    <name evidence="1" type="ORF">FVB9532_03884</name>
</gene>
<evidence type="ECO:0000313" key="1">
    <source>
        <dbReference type="EMBL" id="VVV02577.1"/>
    </source>
</evidence>
<protein>
    <submittedName>
        <fullName evidence="1">Uncharacterized protein</fullName>
    </submittedName>
</protein>
<name>A0AC61YDH1_9FLAO</name>
<reference evidence="1" key="1">
    <citation type="submission" date="2019-09" db="EMBL/GenBank/DDBJ databases">
        <authorList>
            <person name="Rodrigo-Torres L."/>
            <person name="Arahal R. D."/>
            <person name="Lucena T."/>
        </authorList>
    </citation>
    <scope>NUCLEOTIDE SEQUENCE</scope>
    <source>
        <strain evidence="1">ISS653</strain>
    </source>
</reference>
<dbReference type="Proteomes" id="UP000356253">
    <property type="component" value="Unassembled WGS sequence"/>
</dbReference>
<accession>A0AC61YDH1</accession>
<proteinExistence type="predicted"/>
<evidence type="ECO:0000313" key="2">
    <source>
        <dbReference type="Proteomes" id="UP000356253"/>
    </source>
</evidence>
<sequence length="97" mass="10935">MSEWTAVESFTTDFLGVNTENFVGFNYYPNPVKNSINLESRLNIDKVSIYNLLGQEVLSRDLNEMSPSLDMSNLASGAYILRVQIGSQSKIIRVIKE</sequence>
<organism evidence="1 2">
    <name type="scientific">Mesonia oceanica</name>
    <dbReference type="NCBI Taxonomy" id="2687242"/>
    <lineage>
        <taxon>Bacteria</taxon>
        <taxon>Pseudomonadati</taxon>
        <taxon>Bacteroidota</taxon>
        <taxon>Flavobacteriia</taxon>
        <taxon>Flavobacteriales</taxon>
        <taxon>Flavobacteriaceae</taxon>
        <taxon>Mesonia</taxon>
    </lineage>
</organism>
<dbReference type="EMBL" id="CABVMM010000033">
    <property type="protein sequence ID" value="VVV02577.1"/>
    <property type="molecule type" value="Genomic_DNA"/>
</dbReference>
<keyword evidence="2" id="KW-1185">Reference proteome</keyword>